<reference evidence="1" key="1">
    <citation type="thesis" date="2020" institute="ProQuest LLC" country="789 East Eisenhower Parkway, Ann Arbor, MI, USA">
        <title>Comparative Genomics and Chromosome Evolution.</title>
        <authorList>
            <person name="Mudd A.B."/>
        </authorList>
    </citation>
    <scope>NUCLEOTIDE SEQUENCE</scope>
    <source>
        <strain evidence="1">1538</strain>
        <tissue evidence="1">Blood</tissue>
    </source>
</reference>
<accession>A0AAV3ALV8</accession>
<sequence length="81" mass="9217">MVSVSDVAADFRDSSAEASLHTGPFCCCRQSKPPMTGPLPRDKLHRYFCLQLFFSQILPGFLSVYPRFPFFATTSYFLWPS</sequence>
<evidence type="ECO:0000313" key="1">
    <source>
        <dbReference type="EMBL" id="DBA28414.1"/>
    </source>
</evidence>
<protein>
    <submittedName>
        <fullName evidence="1">Uncharacterized protein</fullName>
    </submittedName>
</protein>
<comment type="caution">
    <text evidence="1">The sequence shown here is derived from an EMBL/GenBank/DDBJ whole genome shotgun (WGS) entry which is preliminary data.</text>
</comment>
<dbReference type="AlphaFoldDB" id="A0AAV3ALV8"/>
<keyword evidence="2" id="KW-1185">Reference proteome</keyword>
<gene>
    <name evidence="1" type="ORF">GDO54_008785</name>
</gene>
<name>A0AAV3ALV8_PYXAD</name>
<dbReference type="EMBL" id="DYDO01000003">
    <property type="protein sequence ID" value="DBA28414.1"/>
    <property type="molecule type" value="Genomic_DNA"/>
</dbReference>
<proteinExistence type="predicted"/>
<dbReference type="Proteomes" id="UP001181693">
    <property type="component" value="Unassembled WGS sequence"/>
</dbReference>
<organism evidence="1 2">
    <name type="scientific">Pyxicephalus adspersus</name>
    <name type="common">African bullfrog</name>
    <dbReference type="NCBI Taxonomy" id="30357"/>
    <lineage>
        <taxon>Eukaryota</taxon>
        <taxon>Metazoa</taxon>
        <taxon>Chordata</taxon>
        <taxon>Craniata</taxon>
        <taxon>Vertebrata</taxon>
        <taxon>Euteleostomi</taxon>
        <taxon>Amphibia</taxon>
        <taxon>Batrachia</taxon>
        <taxon>Anura</taxon>
        <taxon>Neobatrachia</taxon>
        <taxon>Ranoidea</taxon>
        <taxon>Pyxicephalidae</taxon>
        <taxon>Pyxicephalinae</taxon>
        <taxon>Pyxicephalus</taxon>
    </lineage>
</organism>
<evidence type="ECO:0000313" key="2">
    <source>
        <dbReference type="Proteomes" id="UP001181693"/>
    </source>
</evidence>